<comment type="caution">
    <text evidence="1">The sequence shown here is derived from an EMBL/GenBank/DDBJ whole genome shotgun (WGS) entry which is preliminary data.</text>
</comment>
<evidence type="ECO:0000313" key="1">
    <source>
        <dbReference type="EMBL" id="RCN50157.1"/>
    </source>
</evidence>
<organism evidence="1 2">
    <name type="scientific">Ancylostoma caninum</name>
    <name type="common">Dog hookworm</name>
    <dbReference type="NCBI Taxonomy" id="29170"/>
    <lineage>
        <taxon>Eukaryota</taxon>
        <taxon>Metazoa</taxon>
        <taxon>Ecdysozoa</taxon>
        <taxon>Nematoda</taxon>
        <taxon>Chromadorea</taxon>
        <taxon>Rhabditida</taxon>
        <taxon>Rhabditina</taxon>
        <taxon>Rhabditomorpha</taxon>
        <taxon>Strongyloidea</taxon>
        <taxon>Ancylostomatidae</taxon>
        <taxon>Ancylostomatinae</taxon>
        <taxon>Ancylostoma</taxon>
    </lineage>
</organism>
<accession>A0A368H4I2</accession>
<gene>
    <name evidence="1" type="ORF">ANCCAN_03762</name>
</gene>
<dbReference type="AlphaFoldDB" id="A0A368H4I2"/>
<sequence>MAQRTHTEDSYVVKGLHIGRICSNLFRLHYAISGLTHTTMSMENLFQTIAKLKEHTLNAWLLRRTTKSENCIFVEISLSSIFFVLHGSNYQLPYFVCCILDRITNSLPVCMSE</sequence>
<dbReference type="Proteomes" id="UP000252519">
    <property type="component" value="Unassembled WGS sequence"/>
</dbReference>
<proteinExistence type="predicted"/>
<protein>
    <submittedName>
        <fullName evidence="1">Uncharacterized protein</fullName>
    </submittedName>
</protein>
<evidence type="ECO:0000313" key="2">
    <source>
        <dbReference type="Proteomes" id="UP000252519"/>
    </source>
</evidence>
<reference evidence="1 2" key="1">
    <citation type="submission" date="2014-10" db="EMBL/GenBank/DDBJ databases">
        <title>Draft genome of the hookworm Ancylostoma caninum.</title>
        <authorList>
            <person name="Mitreva M."/>
        </authorList>
    </citation>
    <scope>NUCLEOTIDE SEQUENCE [LARGE SCALE GENOMIC DNA]</scope>
    <source>
        <strain evidence="1 2">Baltimore</strain>
    </source>
</reference>
<dbReference type="EMBL" id="JOJR01000026">
    <property type="protein sequence ID" value="RCN50157.1"/>
    <property type="molecule type" value="Genomic_DNA"/>
</dbReference>
<keyword evidence="2" id="KW-1185">Reference proteome</keyword>
<name>A0A368H4I2_ANCCA</name>